<evidence type="ECO:0000313" key="2">
    <source>
        <dbReference type="EMBL" id="MDN4473072.1"/>
    </source>
</evidence>
<proteinExistence type="predicted"/>
<reference evidence="2" key="1">
    <citation type="submission" date="2023-06" db="EMBL/GenBank/DDBJ databases">
        <title>SYSU T00b26.</title>
        <authorList>
            <person name="Gao L."/>
            <person name="Fang B.-Z."/>
            <person name="Li W.-J."/>
        </authorList>
    </citation>
    <scope>NUCLEOTIDE SEQUENCE</scope>
    <source>
        <strain evidence="2">SYSU T00b26</strain>
    </source>
</reference>
<accession>A0ABT8G1R3</accession>
<organism evidence="2 3">
    <name type="scientific">Demequina zhanjiangensis</name>
    <dbReference type="NCBI Taxonomy" id="3051659"/>
    <lineage>
        <taxon>Bacteria</taxon>
        <taxon>Bacillati</taxon>
        <taxon>Actinomycetota</taxon>
        <taxon>Actinomycetes</taxon>
        <taxon>Micrococcales</taxon>
        <taxon>Demequinaceae</taxon>
        <taxon>Demequina</taxon>
    </lineage>
</organism>
<dbReference type="Proteomes" id="UP001172738">
    <property type="component" value="Unassembled WGS sequence"/>
</dbReference>
<dbReference type="InterPro" id="IPR021522">
    <property type="entry name" value="MctB"/>
</dbReference>
<dbReference type="RefSeq" id="WP_301128253.1">
    <property type="nucleotide sequence ID" value="NZ_JAUHPV010000005.1"/>
</dbReference>
<gene>
    <name evidence="2" type="ORF">QQX04_08735</name>
</gene>
<dbReference type="Pfam" id="PF11382">
    <property type="entry name" value="MctB"/>
    <property type="match status" value="1"/>
</dbReference>
<protein>
    <submittedName>
        <fullName evidence="2">Copper transporter</fullName>
    </submittedName>
</protein>
<sequence length="308" mass="30798">MTSFRYHVVSLAAVFLALAVGIVLGSGPLRTSLVSSLGEEVDSLEQQVDDAQADVETAQAQAVVGTDFAAEVEPFLLGGRLAGQNVALVSVSDPADSRVESVRSALVSAGASVSADVTIEPAWTDSSQGTFRAALADQLAAQLVDVDPATTSSDRMLAHALAQSLAPVEGAASDSSTVLLDLLKQADLVTGTVTSGATAIVVVSGDGLADDDARARESDSLANVVGVLDSYVAGTTQAQGEPMTGDLSSALRNVPDTAGISTVTEAGTIYGRTAVALALAEQISGGMGHYGAGSDGPLLPPSMLGAGG</sequence>
<keyword evidence="1" id="KW-0175">Coiled coil</keyword>
<keyword evidence="3" id="KW-1185">Reference proteome</keyword>
<comment type="caution">
    <text evidence="2">The sequence shown here is derived from an EMBL/GenBank/DDBJ whole genome shotgun (WGS) entry which is preliminary data.</text>
</comment>
<dbReference type="EMBL" id="JAUHPV010000005">
    <property type="protein sequence ID" value="MDN4473072.1"/>
    <property type="molecule type" value="Genomic_DNA"/>
</dbReference>
<evidence type="ECO:0000256" key="1">
    <source>
        <dbReference type="SAM" id="Coils"/>
    </source>
</evidence>
<feature type="coiled-coil region" evidence="1">
    <location>
        <begin position="34"/>
        <end position="61"/>
    </location>
</feature>
<name>A0ABT8G1R3_9MICO</name>
<evidence type="ECO:0000313" key="3">
    <source>
        <dbReference type="Proteomes" id="UP001172738"/>
    </source>
</evidence>